<keyword evidence="6 13" id="KW-0472">Membrane</keyword>
<feature type="domain" description="Cadherin" evidence="16">
    <location>
        <begin position="1570"/>
        <end position="1682"/>
    </location>
</feature>
<gene>
    <name evidence="17" type="ORF">BOX15_Mlig005468g1</name>
</gene>
<keyword evidence="2 10" id="KW-0812">Transmembrane</keyword>
<feature type="domain" description="Laminin G" evidence="14">
    <location>
        <begin position="2094"/>
        <end position="2318"/>
    </location>
</feature>
<dbReference type="InterPro" id="IPR015919">
    <property type="entry name" value="Cadherin-like_sf"/>
</dbReference>
<dbReference type="SMART" id="SM00282">
    <property type="entry name" value="LamG"/>
    <property type="match status" value="2"/>
</dbReference>
<dbReference type="SUPFAM" id="SSF49313">
    <property type="entry name" value="Cadherin-like"/>
    <property type="match status" value="12"/>
</dbReference>
<feature type="domain" description="Cadherin" evidence="16">
    <location>
        <begin position="1461"/>
        <end position="1569"/>
    </location>
</feature>
<feature type="non-terminal residue" evidence="17">
    <location>
        <position position="1"/>
    </location>
</feature>
<dbReference type="Gene3D" id="2.10.25.10">
    <property type="entry name" value="Laminin"/>
    <property type="match status" value="2"/>
</dbReference>
<feature type="disulfide bond" evidence="9">
    <location>
        <begin position="2634"/>
        <end position="2643"/>
    </location>
</feature>
<dbReference type="PANTHER" id="PTHR24026:SF126">
    <property type="entry name" value="PROTOCADHERIN FAT 4"/>
    <property type="match status" value="1"/>
</dbReference>
<feature type="domain" description="Cadherin" evidence="16">
    <location>
        <begin position="773"/>
        <end position="889"/>
    </location>
</feature>
<dbReference type="PROSITE" id="PS00022">
    <property type="entry name" value="EGF_1"/>
    <property type="match status" value="2"/>
</dbReference>
<dbReference type="InterPro" id="IPR001791">
    <property type="entry name" value="Laminin_G"/>
</dbReference>
<dbReference type="Pfam" id="PF00028">
    <property type="entry name" value="Cadherin"/>
    <property type="match status" value="4"/>
</dbReference>
<feature type="disulfide bond" evidence="9">
    <location>
        <begin position="2082"/>
        <end position="2091"/>
    </location>
</feature>
<evidence type="ECO:0000313" key="17">
    <source>
        <dbReference type="EMBL" id="PAA94817.1"/>
    </source>
</evidence>
<evidence type="ECO:0000256" key="3">
    <source>
        <dbReference type="ARBA" id="ARBA00022737"/>
    </source>
</evidence>
<evidence type="ECO:0000256" key="12">
    <source>
        <dbReference type="SAM" id="MobiDB-lite"/>
    </source>
</evidence>
<proteinExistence type="predicted"/>
<evidence type="ECO:0000259" key="14">
    <source>
        <dbReference type="PROSITE" id="PS50025"/>
    </source>
</evidence>
<dbReference type="GO" id="GO:0005886">
    <property type="term" value="C:plasma membrane"/>
    <property type="evidence" value="ECO:0007669"/>
    <property type="project" value="UniProtKB-SubCell"/>
</dbReference>
<keyword evidence="5 13" id="KW-1133">Transmembrane helix</keyword>
<feature type="domain" description="Laminin G" evidence="14">
    <location>
        <begin position="2362"/>
        <end position="2560"/>
    </location>
</feature>
<evidence type="ECO:0000256" key="1">
    <source>
        <dbReference type="ARBA" id="ARBA00004370"/>
    </source>
</evidence>
<keyword evidence="3" id="KW-0677">Repeat</keyword>
<organism evidence="17 18">
    <name type="scientific">Macrostomum lignano</name>
    <dbReference type="NCBI Taxonomy" id="282301"/>
    <lineage>
        <taxon>Eukaryota</taxon>
        <taxon>Metazoa</taxon>
        <taxon>Spiralia</taxon>
        <taxon>Lophotrochozoa</taxon>
        <taxon>Platyhelminthes</taxon>
        <taxon>Rhabditophora</taxon>
        <taxon>Macrostomorpha</taxon>
        <taxon>Macrostomida</taxon>
        <taxon>Macrostomidae</taxon>
        <taxon>Macrostomum</taxon>
    </lineage>
</organism>
<dbReference type="OrthoDB" id="6079678at2759"/>
<evidence type="ECO:0000256" key="8">
    <source>
        <dbReference type="PROSITE-ProRule" id="PRU00043"/>
    </source>
</evidence>
<evidence type="ECO:0000256" key="4">
    <source>
        <dbReference type="ARBA" id="ARBA00022837"/>
    </source>
</evidence>
<feature type="domain" description="Cadherin" evidence="16">
    <location>
        <begin position="364"/>
        <end position="422"/>
    </location>
</feature>
<feature type="domain" description="Cadherin" evidence="16">
    <location>
        <begin position="1243"/>
        <end position="1350"/>
    </location>
</feature>
<dbReference type="PRINTS" id="PR00205">
    <property type="entry name" value="CADHERIN"/>
</dbReference>
<dbReference type="Gene3D" id="2.60.40.60">
    <property type="entry name" value="Cadherins"/>
    <property type="match status" value="12"/>
</dbReference>
<feature type="domain" description="Cadherin" evidence="16">
    <location>
        <begin position="1351"/>
        <end position="1459"/>
    </location>
</feature>
<evidence type="ECO:0000256" key="2">
    <source>
        <dbReference type="ARBA" id="ARBA00022692"/>
    </source>
</evidence>
<feature type="domain" description="Cadherin" evidence="16">
    <location>
        <begin position="1682"/>
        <end position="1784"/>
    </location>
</feature>
<dbReference type="InterPro" id="IPR013320">
    <property type="entry name" value="ConA-like_dom_sf"/>
</dbReference>
<dbReference type="PROSITE" id="PS00232">
    <property type="entry name" value="CADHERIN_1"/>
    <property type="match status" value="3"/>
</dbReference>
<dbReference type="Proteomes" id="UP000215902">
    <property type="component" value="Unassembled WGS sequence"/>
</dbReference>
<dbReference type="SUPFAM" id="SSF49899">
    <property type="entry name" value="Concanavalin A-like lectins/glucanases"/>
    <property type="match status" value="2"/>
</dbReference>
<dbReference type="SMART" id="SM00112">
    <property type="entry name" value="CA"/>
    <property type="match status" value="12"/>
</dbReference>
<comment type="subcellular location">
    <subcellularLocation>
        <location evidence="10">Cell membrane</location>
        <topology evidence="10">Single-pass type I membrane protein</topology>
    </subcellularLocation>
    <subcellularLocation>
        <location evidence="1">Membrane</location>
    </subcellularLocation>
</comment>
<evidence type="ECO:0000256" key="5">
    <source>
        <dbReference type="ARBA" id="ARBA00022989"/>
    </source>
</evidence>
<evidence type="ECO:0000259" key="16">
    <source>
        <dbReference type="PROSITE" id="PS50268"/>
    </source>
</evidence>
<evidence type="ECO:0000256" key="11">
    <source>
        <dbReference type="RuleBase" id="RU004357"/>
    </source>
</evidence>
<feature type="region of interest" description="Disordered" evidence="12">
    <location>
        <begin position="2728"/>
        <end position="2822"/>
    </location>
</feature>
<evidence type="ECO:0000256" key="6">
    <source>
        <dbReference type="ARBA" id="ARBA00023136"/>
    </source>
</evidence>
<feature type="domain" description="Cadherin" evidence="16">
    <location>
        <begin position="433"/>
        <end position="536"/>
    </location>
</feature>
<dbReference type="Gene3D" id="2.60.120.200">
    <property type="match status" value="2"/>
</dbReference>
<evidence type="ECO:0000256" key="10">
    <source>
        <dbReference type="RuleBase" id="RU003318"/>
    </source>
</evidence>
<feature type="domain" description="Cadherin" evidence="16">
    <location>
        <begin position="535"/>
        <end position="655"/>
    </location>
</feature>
<dbReference type="STRING" id="282301.A0A267HBE7"/>
<dbReference type="PROSITE" id="PS50025">
    <property type="entry name" value="LAM_G_DOMAIN"/>
    <property type="match status" value="2"/>
</dbReference>
<dbReference type="GO" id="GO:0007156">
    <property type="term" value="P:homophilic cell adhesion via plasma membrane adhesion molecules"/>
    <property type="evidence" value="ECO:0007669"/>
    <property type="project" value="InterPro"/>
</dbReference>
<dbReference type="EMBL" id="NIVC01000001">
    <property type="protein sequence ID" value="PAA94817.1"/>
    <property type="molecule type" value="Genomic_DNA"/>
</dbReference>
<feature type="domain" description="Cadherin" evidence="16">
    <location>
        <begin position="1148"/>
        <end position="1240"/>
    </location>
</feature>
<keyword evidence="4 8" id="KW-0106">Calcium</keyword>
<dbReference type="Gene3D" id="4.10.900.10">
    <property type="entry name" value="TCF3-CBD (Catenin binding domain)"/>
    <property type="match status" value="1"/>
</dbReference>
<feature type="domain" description="Cadherin" evidence="16">
    <location>
        <begin position="233"/>
        <end position="324"/>
    </location>
</feature>
<dbReference type="InterPro" id="IPR027397">
    <property type="entry name" value="Catenin-bd_sf"/>
</dbReference>
<dbReference type="CDD" id="cd00054">
    <property type="entry name" value="EGF_CA"/>
    <property type="match status" value="2"/>
</dbReference>
<dbReference type="InterPro" id="IPR020894">
    <property type="entry name" value="Cadherin_CS"/>
</dbReference>
<dbReference type="Pfam" id="PF01049">
    <property type="entry name" value="CADH_Y-type_LIR"/>
    <property type="match status" value="1"/>
</dbReference>
<evidence type="ECO:0000259" key="15">
    <source>
        <dbReference type="PROSITE" id="PS50026"/>
    </source>
</evidence>
<feature type="compositionally biased region" description="Basic and acidic residues" evidence="12">
    <location>
        <begin position="2792"/>
        <end position="2807"/>
    </location>
</feature>
<keyword evidence="7 9" id="KW-1015">Disulfide bond</keyword>
<dbReference type="InterPro" id="IPR002126">
    <property type="entry name" value="Cadherin-like_dom"/>
</dbReference>
<dbReference type="CDD" id="cd00110">
    <property type="entry name" value="LamG"/>
    <property type="match status" value="1"/>
</dbReference>
<dbReference type="GO" id="GO:0005509">
    <property type="term" value="F:calcium ion binding"/>
    <property type="evidence" value="ECO:0007669"/>
    <property type="project" value="UniProtKB-UniRule"/>
</dbReference>
<dbReference type="InterPro" id="IPR000233">
    <property type="entry name" value="Cadherin_Y-type_LIR"/>
</dbReference>
<feature type="domain" description="EGF-like" evidence="15">
    <location>
        <begin position="2054"/>
        <end position="2092"/>
    </location>
</feature>
<comment type="function">
    <text evidence="11">Cadherins are calcium-dependent cell adhesion proteins.</text>
</comment>
<evidence type="ECO:0000256" key="7">
    <source>
        <dbReference type="ARBA" id="ARBA00023157"/>
    </source>
</evidence>
<keyword evidence="18" id="KW-1185">Reference proteome</keyword>
<keyword evidence="9" id="KW-0245">EGF-like domain</keyword>
<dbReference type="PROSITE" id="PS50268">
    <property type="entry name" value="CADHERIN_2"/>
    <property type="match status" value="13"/>
</dbReference>
<protein>
    <submittedName>
        <fullName evidence="17">Uncharacterized protein</fullName>
    </submittedName>
</protein>
<dbReference type="CDD" id="cd11304">
    <property type="entry name" value="Cadherin_repeat"/>
    <property type="match status" value="11"/>
</dbReference>
<dbReference type="Pfam" id="PF00008">
    <property type="entry name" value="EGF"/>
    <property type="match status" value="2"/>
</dbReference>
<keyword evidence="10" id="KW-0130">Cell adhesion</keyword>
<dbReference type="Pfam" id="PF02210">
    <property type="entry name" value="Laminin_G_2"/>
    <property type="match status" value="2"/>
</dbReference>
<evidence type="ECO:0000256" key="9">
    <source>
        <dbReference type="PROSITE-ProRule" id="PRU00076"/>
    </source>
</evidence>
<dbReference type="SUPFAM" id="SSF57196">
    <property type="entry name" value="EGF/Laminin"/>
    <property type="match status" value="1"/>
</dbReference>
<accession>A0A267HBE7</accession>
<feature type="domain" description="Cadherin" evidence="16">
    <location>
        <begin position="657"/>
        <end position="772"/>
    </location>
</feature>
<feature type="domain" description="Cadherin" evidence="16">
    <location>
        <begin position="1040"/>
        <end position="1138"/>
    </location>
</feature>
<dbReference type="SMART" id="SM00181">
    <property type="entry name" value="EGF"/>
    <property type="match status" value="4"/>
</dbReference>
<comment type="caution">
    <text evidence="9">Lacks conserved residue(s) required for the propagation of feature annotation.</text>
</comment>
<evidence type="ECO:0000256" key="13">
    <source>
        <dbReference type="SAM" id="Phobius"/>
    </source>
</evidence>
<feature type="compositionally biased region" description="Low complexity" evidence="12">
    <location>
        <begin position="2743"/>
        <end position="2766"/>
    </location>
</feature>
<comment type="caution">
    <text evidence="17">The sequence shown here is derived from an EMBL/GenBank/DDBJ whole genome shotgun (WGS) entry which is preliminary data.</text>
</comment>
<sequence length="2822" mass="299405">IASRLRQPGSIISIVVRLLCALTMAQLPMATATTAAAPSSRMLLLLIAASCWLLLATNSATALPVDSRQAAPAAVADSPLLPRQRRQTGPALQVLTVSELLPSGSPIVSAAASVLGTFYAFRDDTSSPAPAALDINPSSGLVSLRSGQRLDFDVAANRAVNFVVRVWNSTGSAVELPYRIDVQPANDEMPVIQRPFDGGLPRVFRSSLYQQTATKAGSTVRPSGVMSKFIGADADSDSSLSFALAPGTEALAEGRFRIVSDLGYLVTVGNEAFTAGKSYRLAVQVQDSNADRTSPIGWQNRYGYAPIVVSVDYQNPQLAGDPVVLSFPETTLPGQQAGVIRCASVNNIWSTVRLTSPDLAGLPFTLAGDTGILTLTSAQDYDKPANEKQWRFSVTCTENGTLSTTAQVIVNLLDVNDNRPFFDLDYYLPAANVAEDVAFNDTVLTVAAIDADTLPNKQLRYSLTGAQSSFFYVETDPATQNALIKVLKKMDYESLDPRSRQYEFGITVTDGLGSVARQTASVIIPVANRNDKAPVISNGEATISKTVPVDSIVYQLQAQDGDNSDISYYFNNAGTQVTTFPFTGSALFRVEPTTGQVKVASDLRGVTVFSYTVPVMAVDSGTCPGGCPAVGAKLNSAVANLSITISDANLNAPVFRACPTSPVSFREGLPPGSPVSTVDLVATDADTGSNGRVVYSLVKNDIFQSLYFSIDANTAALTSTQVLDREFNNFRFFNPNAIWLTVQARDEGTPSLSSLCTFQIVLTDVNDNAPEFDNIDYTRVIMYNVPAGTEVIRVFAYDPDAGNNAVVNYRLVNTTSFFQINKDATTQEGVITVQNQFTTTAPAADNPTLVELIVEAFNPVALTTGGVAWPRVVVRVFLTSNQDLLPPVLVRTPPGYQLGIMENANSETNVLNMTASLPSSAVSAKFSWSFVFGSRAITNPSSGQNFRFADYNVTTQSNQGVFVGSDSGYEHDVTPYLLLHLRCASNVKLDKIGEIYTDVRLNITISDTNNRAPLFFATDSVKNAIFPETFNQTPSTRQLVSRVAALDYDTVVDYRTVTYSLASVSDAAMFDIDANTGELFTRSGLVFDREARSLPYAVTVEATDRAPSVLAGIRPNPNKATLNIRISLSDINDNPPVFNASSFTVGGIPEDTPLGRVITQVTASDADLNPIIQYQIVGGNPGNTFGVKFATGEIYVARPLDYDEVPNSYSLAYVAFDGIFRTTATVTVSLSNVVDFRPIFGGSHLLTIANVSENASPGQMQLVQPSKTDSGSSVAFSSAGYFALPSSTPRFEINPSTGMLSFSGSVNRINFLPGQDRFRFNAIATDRSVLRGYLIVEVLPIDANDKVPIFLTSSLNLNVTENTPLADVFATIKAYDPDLNSLTYSLLPAAPGSQEAPEYVSLTSNGELRPRMVFDYENPPPKAPNRRFQFRVLVSDGLRNLTGTVTVHIQDASDTSPSFVSGQPATLSVSEAVGVNDTAVVALAQDADVADSGRLQCSLSAGSSTYFRVANVPDIDGCALIVASPLDFDAPAAIKSHTVNVQVTDGTTAPATKTFTILVTEANDNSPVINPATVSASLLENAAADTLVTTLSVADADPVDTNFTIYVDPASDPYNNLKIVKLSASSARLLIWNPLDREIWNPANSDDAVHAYSILALDGRGRTGTATISLTIRDVNDSPPRLVEPYSLTVLDSAPSGTVLLPSQMFATDPDKNAANSAFTYQPVGAAESWARFDLRRGVSAGRTFFSLSTKASLSRDSSPYLLPISITDPTGGPVVTATVTVTVVPAAGPTSLSSTTDVVLFYNATQYKAGLPLDLGPPRIESNNGVTWDRRSYSWDNADTLNQFFTLTDTSKRISLKSGTGPANYTLTVAVTEASGSATATELVRVYSVPQEALDASTSMLVDGLNGADFVEQAVQPVRLALAAQLGTLPDKVLPVSVSDATWLPGRKAALAFFVASGSPFYTRAKMDFAMRAALPSTLSPMGASVVEAPYSPCRRLFGCPGGCSHRLSVNGSTWPPPAIRTNSSGLVGVSLSKAAVCGACSSDPSASSSASAPVQCAPGACRNNGTCVPQAFTESYTCQCRPGFDGPNCQRLQVGFNAATGYLMTDPLDTSCRSLNLSFSFLTSSADGILLYTGPYGQPASPAPSQPDFLSVHLVTGKLRARIDLGSGPVDLAISGGPRLDDSRWHRVDLTVTPTTGSTESSGSSRVALVLDQCTGSGVDHAARTNGGTAPSLTNNCLAEATPAGLGLDTGDWPVQIGGRYQADSSSQYPTGLPRQGVVAQLAQLRVGNQLIDLVADNRSTHSGAVWLSALVEASCSASRCGPNGFCWGAIGASAPHQCDCKSGWVRNSTSGACDVPAPTLQLGANSYAWWRLQSSFVSSAPKQSTCLSVQFRSRQPSGVLLKAQGADPYRPAELTLRLRDSRLVAQLNTGDYVLREAVLPNSNVSDGGLHTVRVCRSLQLMMEVMLDSGEGINYATLWGSFVYNYNYIQLGQGVIGGASVTVDTTGSVTVQPPQDDLQSSCLAGPLVNSALLPADSAVSSSAAALFRSSAVSLVSQCRDPSVGACPAGATCPQNQVCLGTLQPSGSTVCGCLPDWTMRGDRCYASPCFPLNPCQNGGYCIPGGGLALTCRCLTGFSGSRCEVRNVPVFAVAGAGIIVAVVLGILVLVILLALLVWWCRRRHMGEPLLEPDKDTRENVVAYDEDGAGEEDTRNFDLQLLRVPNGVPTFKRAPESPPPPPVQFVQPLSRAPPAAGDDAPDGPADALEYTLDYGYEGQGSEAGDLSSVCSGDSDRSQDYGELHRWGPDFRPVADLYAQPNQK</sequence>
<feature type="domain" description="EGF-like" evidence="15">
    <location>
        <begin position="2606"/>
        <end position="2644"/>
    </location>
</feature>
<feature type="transmembrane region" description="Helical" evidence="13">
    <location>
        <begin position="2650"/>
        <end position="2679"/>
    </location>
</feature>
<evidence type="ECO:0000313" key="18">
    <source>
        <dbReference type="Proteomes" id="UP000215902"/>
    </source>
</evidence>
<name>A0A267HBE7_9PLAT</name>
<feature type="disulfide bond" evidence="9">
    <location>
        <begin position="2063"/>
        <end position="2080"/>
    </location>
</feature>
<feature type="transmembrane region" description="Helical" evidence="13">
    <location>
        <begin position="12"/>
        <end position="30"/>
    </location>
</feature>
<dbReference type="PANTHER" id="PTHR24026">
    <property type="entry name" value="FAT ATYPICAL CADHERIN-RELATED"/>
    <property type="match status" value="1"/>
</dbReference>
<dbReference type="InterPro" id="IPR000742">
    <property type="entry name" value="EGF"/>
</dbReference>
<dbReference type="PROSITE" id="PS01186">
    <property type="entry name" value="EGF_2"/>
    <property type="match status" value="2"/>
</dbReference>
<reference evidence="17 18" key="1">
    <citation type="submission" date="2017-06" db="EMBL/GenBank/DDBJ databases">
        <title>A platform for efficient transgenesis in Macrostomum lignano, a flatworm model organism for stem cell research.</title>
        <authorList>
            <person name="Berezikov E."/>
        </authorList>
    </citation>
    <scope>NUCLEOTIDE SEQUENCE [LARGE SCALE GENOMIC DNA]</scope>
    <source>
        <strain evidence="17">DV1</strain>
        <tissue evidence="17">Whole organism</tissue>
    </source>
</reference>
<dbReference type="PROSITE" id="PS50026">
    <property type="entry name" value="EGF_3"/>
    <property type="match status" value="2"/>
</dbReference>